<proteinExistence type="predicted"/>
<keyword evidence="4" id="KW-1185">Reference proteome</keyword>
<protein>
    <recommendedName>
        <fullName evidence="5">DUF4283 domain-containing protein</fullName>
    </recommendedName>
</protein>
<dbReference type="PANTHER" id="PTHR31286:SF153">
    <property type="entry name" value="DUF4283 DOMAIN PROTEIN"/>
    <property type="match status" value="1"/>
</dbReference>
<evidence type="ECO:0000313" key="4">
    <source>
        <dbReference type="Proteomes" id="UP000593572"/>
    </source>
</evidence>
<comment type="caution">
    <text evidence="3">The sequence shown here is derived from an EMBL/GenBank/DDBJ whole genome shotgun (WGS) entry which is preliminary data.</text>
</comment>
<dbReference type="Pfam" id="PF14392">
    <property type="entry name" value="zf-CCHC_4"/>
    <property type="match status" value="1"/>
</dbReference>
<dbReference type="InterPro" id="IPR040256">
    <property type="entry name" value="At4g02000-like"/>
</dbReference>
<dbReference type="InterPro" id="IPR025558">
    <property type="entry name" value="DUF4283"/>
</dbReference>
<organism evidence="3 4">
    <name type="scientific">Gossypium lobatum</name>
    <dbReference type="NCBI Taxonomy" id="34289"/>
    <lineage>
        <taxon>Eukaryota</taxon>
        <taxon>Viridiplantae</taxon>
        <taxon>Streptophyta</taxon>
        <taxon>Embryophyta</taxon>
        <taxon>Tracheophyta</taxon>
        <taxon>Spermatophyta</taxon>
        <taxon>Magnoliopsida</taxon>
        <taxon>eudicotyledons</taxon>
        <taxon>Gunneridae</taxon>
        <taxon>Pentapetalae</taxon>
        <taxon>rosids</taxon>
        <taxon>malvids</taxon>
        <taxon>Malvales</taxon>
        <taxon>Malvaceae</taxon>
        <taxon>Malvoideae</taxon>
        <taxon>Gossypium</taxon>
    </lineage>
</organism>
<gene>
    <name evidence="3" type="ORF">Golob_017647</name>
</gene>
<dbReference type="EMBL" id="JABEZX010000007">
    <property type="protein sequence ID" value="MBA0560769.1"/>
    <property type="molecule type" value="Genomic_DNA"/>
</dbReference>
<dbReference type="InterPro" id="IPR025836">
    <property type="entry name" value="Zn_knuckle_CX2CX4HX4C"/>
</dbReference>
<evidence type="ECO:0000259" key="2">
    <source>
        <dbReference type="Pfam" id="PF14392"/>
    </source>
</evidence>
<dbReference type="Proteomes" id="UP000593572">
    <property type="component" value="Unassembled WGS sequence"/>
</dbReference>
<evidence type="ECO:0000259" key="1">
    <source>
        <dbReference type="Pfam" id="PF14111"/>
    </source>
</evidence>
<feature type="domain" description="DUF4283" evidence="1">
    <location>
        <begin position="29"/>
        <end position="102"/>
    </location>
</feature>
<reference evidence="3 4" key="1">
    <citation type="journal article" date="2019" name="Genome Biol. Evol.">
        <title>Insights into the evolution of the New World diploid cottons (Gossypium, subgenus Houzingenia) based on genome sequencing.</title>
        <authorList>
            <person name="Grover C.E."/>
            <person name="Arick M.A. 2nd"/>
            <person name="Thrash A."/>
            <person name="Conover J.L."/>
            <person name="Sanders W.S."/>
            <person name="Peterson D.G."/>
            <person name="Frelichowski J.E."/>
            <person name="Scheffler J.A."/>
            <person name="Scheffler B.E."/>
            <person name="Wendel J.F."/>
        </authorList>
    </citation>
    <scope>NUCLEOTIDE SEQUENCE [LARGE SCALE GENOMIC DNA]</scope>
    <source>
        <strain evidence="3">157</strain>
        <tissue evidence="3">Leaf</tissue>
    </source>
</reference>
<feature type="domain" description="Zinc knuckle CX2CX4HX4C" evidence="2">
    <location>
        <begin position="144"/>
        <end position="183"/>
    </location>
</feature>
<dbReference type="PANTHER" id="PTHR31286">
    <property type="entry name" value="GLYCINE-RICH CELL WALL STRUCTURAL PROTEIN 1.8-LIKE"/>
    <property type="match status" value="1"/>
</dbReference>
<dbReference type="Pfam" id="PF14111">
    <property type="entry name" value="DUF4283"/>
    <property type="match status" value="1"/>
</dbReference>
<dbReference type="AlphaFoldDB" id="A0A7J8M7T3"/>
<evidence type="ECO:0008006" key="5">
    <source>
        <dbReference type="Google" id="ProtNLM"/>
    </source>
</evidence>
<sequence length="225" mass="26303">MEKDLADLSLDDEEEEILQAHGQIGSVVEDIKFCLVGCFLTASVIHFPTMRNTMTNLWHLVKGVQISDLGEKRFLFKFFHEIDMERVVNETYWTFNNHFLMIHCSLKAPLIFAYFWIQIHDVLQDFRSEAMARQLSDFLGKFVKKKKVMFSSKNYGYVTSKYERLTLFYFFCGCLGHDDSFCSARMPLKVEVAMMGWDLSLRAQSKRALTMNIIWLKEEEVGEKG</sequence>
<accession>A0A7J8M7T3</accession>
<name>A0A7J8M7T3_9ROSI</name>
<evidence type="ECO:0000313" key="3">
    <source>
        <dbReference type="EMBL" id="MBA0560769.1"/>
    </source>
</evidence>